<evidence type="ECO:0000256" key="4">
    <source>
        <dbReference type="ARBA" id="ARBA00022723"/>
    </source>
</evidence>
<dbReference type="SUPFAM" id="SSF102114">
    <property type="entry name" value="Radical SAM enzymes"/>
    <property type="match status" value="1"/>
</dbReference>
<reference evidence="8 9" key="1">
    <citation type="journal article" date="2021" name="Sci. Rep.">
        <title>The distribution of antibiotic resistance genes in chicken gut microbiota commensals.</title>
        <authorList>
            <person name="Juricova H."/>
            <person name="Matiasovicova J."/>
            <person name="Kubasova T."/>
            <person name="Cejkova D."/>
            <person name="Rychlik I."/>
        </authorList>
    </citation>
    <scope>NUCLEOTIDE SEQUENCE [LARGE SCALE GENOMIC DNA]</scope>
    <source>
        <strain evidence="8 9">An819</strain>
    </source>
</reference>
<dbReference type="InterPro" id="IPR013785">
    <property type="entry name" value="Aldolase_TIM"/>
</dbReference>
<proteinExistence type="predicted"/>
<dbReference type="PANTHER" id="PTHR43787">
    <property type="entry name" value="FEMO COFACTOR BIOSYNTHESIS PROTEIN NIFB-RELATED"/>
    <property type="match status" value="1"/>
</dbReference>
<evidence type="ECO:0000256" key="5">
    <source>
        <dbReference type="ARBA" id="ARBA00023004"/>
    </source>
</evidence>
<dbReference type="AlphaFoldDB" id="A0A938WLH4"/>
<dbReference type="SFLD" id="SFLDG01067">
    <property type="entry name" value="SPASM/twitch_domain_containing"/>
    <property type="match status" value="1"/>
</dbReference>
<dbReference type="PANTHER" id="PTHR43787:SF3">
    <property type="entry name" value="ARYLSULFATASE REGULATORY PROTEIN"/>
    <property type="match status" value="1"/>
</dbReference>
<evidence type="ECO:0000313" key="8">
    <source>
        <dbReference type="EMBL" id="MBM6660590.1"/>
    </source>
</evidence>
<dbReference type="CDD" id="cd01335">
    <property type="entry name" value="Radical_SAM"/>
    <property type="match status" value="1"/>
</dbReference>
<evidence type="ECO:0000256" key="3">
    <source>
        <dbReference type="ARBA" id="ARBA00022691"/>
    </source>
</evidence>
<dbReference type="NCBIfam" id="TIGR04085">
    <property type="entry name" value="rSAM_more_4Fe4S"/>
    <property type="match status" value="1"/>
</dbReference>
<comment type="cofactor">
    <cofactor evidence="1">
        <name>[4Fe-4S] cluster</name>
        <dbReference type="ChEBI" id="CHEBI:49883"/>
    </cofactor>
</comment>
<keyword evidence="3" id="KW-0949">S-adenosyl-L-methionine</keyword>
<dbReference type="Gene3D" id="3.20.20.70">
    <property type="entry name" value="Aldolase class I"/>
    <property type="match status" value="1"/>
</dbReference>
<dbReference type="GO" id="GO:0051539">
    <property type="term" value="F:4 iron, 4 sulfur cluster binding"/>
    <property type="evidence" value="ECO:0007669"/>
    <property type="project" value="UniProtKB-KW"/>
</dbReference>
<dbReference type="PROSITE" id="PS51918">
    <property type="entry name" value="RADICAL_SAM"/>
    <property type="match status" value="1"/>
</dbReference>
<dbReference type="EMBL" id="JACJJL010000002">
    <property type="protein sequence ID" value="MBM6660590.1"/>
    <property type="molecule type" value="Genomic_DNA"/>
</dbReference>
<keyword evidence="5" id="KW-0408">Iron</keyword>
<keyword evidence="4" id="KW-0479">Metal-binding</keyword>
<keyword evidence="9" id="KW-1185">Reference proteome</keyword>
<evidence type="ECO:0000256" key="6">
    <source>
        <dbReference type="ARBA" id="ARBA00023014"/>
    </source>
</evidence>
<comment type="caution">
    <text evidence="8">The sequence shown here is derived from an EMBL/GenBank/DDBJ whole genome shotgun (WGS) entry which is preliminary data.</text>
</comment>
<evidence type="ECO:0000259" key="7">
    <source>
        <dbReference type="PROSITE" id="PS51918"/>
    </source>
</evidence>
<feature type="domain" description="Radical SAM core" evidence="7">
    <location>
        <begin position="95"/>
        <end position="316"/>
    </location>
</feature>
<dbReference type="InterPro" id="IPR023885">
    <property type="entry name" value="4Fe4S-binding_SPASM_dom"/>
</dbReference>
<keyword evidence="2" id="KW-0004">4Fe-4S</keyword>
<dbReference type="Proteomes" id="UP000764045">
    <property type="component" value="Unassembled WGS sequence"/>
</dbReference>
<name>A0A938WLH4_9BACT</name>
<dbReference type="SFLD" id="SFLDS00029">
    <property type="entry name" value="Radical_SAM"/>
    <property type="match status" value="1"/>
</dbReference>
<gene>
    <name evidence="8" type="ORF">H6B30_02280</name>
</gene>
<dbReference type="GO" id="GO:0046872">
    <property type="term" value="F:metal ion binding"/>
    <property type="evidence" value="ECO:0007669"/>
    <property type="project" value="UniProtKB-KW"/>
</dbReference>
<evidence type="ECO:0000313" key="9">
    <source>
        <dbReference type="Proteomes" id="UP000764045"/>
    </source>
</evidence>
<dbReference type="RefSeq" id="WP_205107463.1">
    <property type="nucleotide sequence ID" value="NZ_JACJJL010000002.1"/>
</dbReference>
<organism evidence="8 9">
    <name type="scientific">Marseilla massiliensis</name>
    <dbReference type="NCBI Taxonomy" id="1841864"/>
    <lineage>
        <taxon>Bacteria</taxon>
        <taxon>Pseudomonadati</taxon>
        <taxon>Bacteroidota</taxon>
        <taxon>Bacteroidia</taxon>
        <taxon>Bacteroidales</taxon>
        <taxon>Prevotellaceae</taxon>
        <taxon>Marseilla</taxon>
    </lineage>
</organism>
<dbReference type="Pfam" id="PF04055">
    <property type="entry name" value="Radical_SAM"/>
    <property type="match status" value="1"/>
</dbReference>
<accession>A0A938WLH4</accession>
<evidence type="ECO:0000256" key="1">
    <source>
        <dbReference type="ARBA" id="ARBA00001966"/>
    </source>
</evidence>
<dbReference type="InterPro" id="IPR058240">
    <property type="entry name" value="rSAM_sf"/>
</dbReference>
<sequence>MGRDYRLSSYCILTDLDNESENICMIHGYTGAIDIIDKSIAIFLKANATFDKGAIPCSAATKEALERRGYITVKSREEETEYVKRLANALFKKSMLLRSGFTVVVSYDCNFRCPYCFENSIKRETATFSHEMVDKLYETIEKLSSNNQRIRTDNITLYGGEPLMKQNKDAVTYLVKQGMERGFTFSAITNGYDLDCFEALLSPNAIKFVQITIDGIPERHNKRRIHAQGVPTFDKIVNNIGMALRHGVKVSVRVNTDSDNIEDLKALNGIFSKLHYTENDLFSMYSALLRDYSTNGKETYRYLNQAEYIKKLQAMKMESACKDYGLSRKIQNAVKNNKPIDLTSIYCPAQTKGFVLDPIGKIYPCWEVVNQKQHCLGDYNSDEIRWNQNVIDSWRKCRMLEDDCIKCKYALLCSGGCPASRQKSNKCVKMDDIIQFSVNKAIMACN</sequence>
<protein>
    <submittedName>
        <fullName evidence="8">4Fe-4S cluster-binding domain-containing protein</fullName>
    </submittedName>
</protein>
<evidence type="ECO:0000256" key="2">
    <source>
        <dbReference type="ARBA" id="ARBA00022485"/>
    </source>
</evidence>
<dbReference type="InterPro" id="IPR007197">
    <property type="entry name" value="rSAM"/>
</dbReference>
<keyword evidence="6" id="KW-0411">Iron-sulfur</keyword>
<dbReference type="GO" id="GO:0003824">
    <property type="term" value="F:catalytic activity"/>
    <property type="evidence" value="ECO:0007669"/>
    <property type="project" value="InterPro"/>
</dbReference>